<keyword evidence="2" id="KW-1185">Reference proteome</keyword>
<comment type="caution">
    <text evidence="1">The sequence shown here is derived from an EMBL/GenBank/DDBJ whole genome shotgun (WGS) entry which is preliminary data.</text>
</comment>
<gene>
    <name evidence="1" type="ORF">AK812_SmicGene15440</name>
</gene>
<proteinExistence type="predicted"/>
<reference evidence="1 2" key="1">
    <citation type="submission" date="2016-02" db="EMBL/GenBank/DDBJ databases">
        <title>Genome analysis of coral dinoflagellate symbionts highlights evolutionary adaptations to a symbiotic lifestyle.</title>
        <authorList>
            <person name="Aranda M."/>
            <person name="Li Y."/>
            <person name="Liew Y.J."/>
            <person name="Baumgarten S."/>
            <person name="Simakov O."/>
            <person name="Wilson M."/>
            <person name="Piel J."/>
            <person name="Ashoor H."/>
            <person name="Bougouffa S."/>
            <person name="Bajic V.B."/>
            <person name="Ryu T."/>
            <person name="Ravasi T."/>
            <person name="Bayer T."/>
            <person name="Micklem G."/>
            <person name="Kim H."/>
            <person name="Bhak J."/>
            <person name="Lajeunesse T.C."/>
            <person name="Voolstra C.R."/>
        </authorList>
    </citation>
    <scope>NUCLEOTIDE SEQUENCE [LARGE SCALE GENOMIC DNA]</scope>
    <source>
        <strain evidence="1 2">CCMP2467</strain>
    </source>
</reference>
<evidence type="ECO:0000313" key="1">
    <source>
        <dbReference type="EMBL" id="OLQ01739.1"/>
    </source>
</evidence>
<accession>A0A1Q9E2W2</accession>
<sequence length="91" mass="10311">MCGSSTQLADTQPCVLVKVSEKIAFEEETGSQFARKVLFSWHREPDLSVLFVKGPDPCIMHRLQLCTVRRWKQLQVHLRGAARTSSSPRKA</sequence>
<evidence type="ECO:0000313" key="2">
    <source>
        <dbReference type="Proteomes" id="UP000186817"/>
    </source>
</evidence>
<name>A0A1Q9E2W2_SYMMI</name>
<dbReference type="AlphaFoldDB" id="A0A1Q9E2W2"/>
<organism evidence="1 2">
    <name type="scientific">Symbiodinium microadriaticum</name>
    <name type="common">Dinoflagellate</name>
    <name type="synonym">Zooxanthella microadriatica</name>
    <dbReference type="NCBI Taxonomy" id="2951"/>
    <lineage>
        <taxon>Eukaryota</taxon>
        <taxon>Sar</taxon>
        <taxon>Alveolata</taxon>
        <taxon>Dinophyceae</taxon>
        <taxon>Suessiales</taxon>
        <taxon>Symbiodiniaceae</taxon>
        <taxon>Symbiodinium</taxon>
    </lineage>
</organism>
<protein>
    <submittedName>
        <fullName evidence="1">Uncharacterized protein</fullName>
    </submittedName>
</protein>
<dbReference type="Proteomes" id="UP000186817">
    <property type="component" value="Unassembled WGS sequence"/>
</dbReference>
<dbReference type="EMBL" id="LSRX01000282">
    <property type="protein sequence ID" value="OLQ01739.1"/>
    <property type="molecule type" value="Genomic_DNA"/>
</dbReference>